<name>A0A6A3LIV6_9STRA</name>
<dbReference type="OrthoDB" id="10308994at2759"/>
<dbReference type="EMBL" id="QXFU01001290">
    <property type="protein sequence ID" value="KAE9005724.1"/>
    <property type="molecule type" value="Genomic_DNA"/>
</dbReference>
<evidence type="ECO:0000313" key="7">
    <source>
        <dbReference type="Proteomes" id="UP000435112"/>
    </source>
</evidence>
<dbReference type="Proteomes" id="UP000429607">
    <property type="component" value="Unassembled WGS sequence"/>
</dbReference>
<proteinExistence type="predicted"/>
<organism evidence="3 5">
    <name type="scientific">Phytophthora rubi</name>
    <dbReference type="NCBI Taxonomy" id="129364"/>
    <lineage>
        <taxon>Eukaryota</taxon>
        <taxon>Sar</taxon>
        <taxon>Stramenopiles</taxon>
        <taxon>Oomycota</taxon>
        <taxon>Peronosporomycetes</taxon>
        <taxon>Peronosporales</taxon>
        <taxon>Peronosporaceae</taxon>
        <taxon>Phytophthora</taxon>
    </lineage>
</organism>
<evidence type="ECO:0000313" key="4">
    <source>
        <dbReference type="EMBL" id="KAE9333988.1"/>
    </source>
</evidence>
<evidence type="ECO:0000256" key="1">
    <source>
        <dbReference type="SAM" id="MobiDB-lite"/>
    </source>
</evidence>
<dbReference type="EMBL" id="QXFV01001007">
    <property type="protein sequence ID" value="KAE9018215.1"/>
    <property type="molecule type" value="Genomic_DNA"/>
</dbReference>
<evidence type="ECO:0000313" key="3">
    <source>
        <dbReference type="EMBL" id="KAE9018215.1"/>
    </source>
</evidence>
<gene>
    <name evidence="3" type="ORF">PR001_g14192</name>
    <name evidence="2" type="ORF">PR002_g16686</name>
    <name evidence="4" type="ORF">PR003_g13747</name>
</gene>
<comment type="caution">
    <text evidence="3">The sequence shown here is derived from an EMBL/GenBank/DDBJ whole genome shotgun (WGS) entry which is preliminary data.</text>
</comment>
<evidence type="ECO:0000313" key="5">
    <source>
        <dbReference type="Proteomes" id="UP000429607"/>
    </source>
</evidence>
<dbReference type="Proteomes" id="UP000434957">
    <property type="component" value="Unassembled WGS sequence"/>
</dbReference>
<dbReference type="AlphaFoldDB" id="A0A6A3LIV6"/>
<keyword evidence="6" id="KW-1185">Reference proteome</keyword>
<dbReference type="EMBL" id="QXFT01000878">
    <property type="protein sequence ID" value="KAE9333988.1"/>
    <property type="molecule type" value="Genomic_DNA"/>
</dbReference>
<evidence type="ECO:0000313" key="2">
    <source>
        <dbReference type="EMBL" id="KAE9005724.1"/>
    </source>
</evidence>
<feature type="compositionally biased region" description="Polar residues" evidence="1">
    <location>
        <begin position="38"/>
        <end position="52"/>
    </location>
</feature>
<dbReference type="Proteomes" id="UP000435112">
    <property type="component" value="Unassembled WGS sequence"/>
</dbReference>
<feature type="region of interest" description="Disordered" evidence="1">
    <location>
        <begin position="38"/>
        <end position="92"/>
    </location>
</feature>
<accession>A0A6A3LIV6</accession>
<evidence type="ECO:0000313" key="6">
    <source>
        <dbReference type="Proteomes" id="UP000434957"/>
    </source>
</evidence>
<protein>
    <submittedName>
        <fullName evidence="3">Uncharacterized protein</fullName>
    </submittedName>
</protein>
<sequence>MTARRFFSLISTTSLCSPSSEARNFANGGSMSVRFTMTNSSPCREGRTITSSADDDCRPVKSSPGECPSHQLANNLRPQQRILRPPPSRGRK</sequence>
<reference evidence="5 7" key="1">
    <citation type="submission" date="2018-09" db="EMBL/GenBank/DDBJ databases">
        <title>Genomic investigation of the strawberry pathogen Phytophthora fragariae indicates pathogenicity is determined by transcriptional variation in three key races.</title>
        <authorList>
            <person name="Adams T.M."/>
            <person name="Armitage A.D."/>
            <person name="Sobczyk M.K."/>
            <person name="Bates H.J."/>
            <person name="Dunwell J.M."/>
            <person name="Nellist C.F."/>
            <person name="Harrison R.J."/>
        </authorList>
    </citation>
    <scope>NUCLEOTIDE SEQUENCE [LARGE SCALE GENOMIC DNA]</scope>
    <source>
        <strain evidence="3 5">SCRP249</strain>
        <strain evidence="2 7">SCRP324</strain>
        <strain evidence="4 6">SCRP333</strain>
    </source>
</reference>